<comment type="cofactor">
    <cofactor evidence="11 13">
        <name>Zn(2+)</name>
        <dbReference type="ChEBI" id="CHEBI:29105"/>
    </cofactor>
    <text evidence="11 13">Binds 1 zinc ion per subunit.</text>
</comment>
<dbReference type="GO" id="GO:0016020">
    <property type="term" value="C:membrane"/>
    <property type="evidence" value="ECO:0007669"/>
    <property type="project" value="TreeGrafter"/>
</dbReference>
<name>A0A7G9L249_9SPHN</name>
<dbReference type="Gene3D" id="2.60.40.1910">
    <property type="match status" value="1"/>
</dbReference>
<evidence type="ECO:0000259" key="16">
    <source>
        <dbReference type="Pfam" id="PF11838"/>
    </source>
</evidence>
<evidence type="ECO:0000256" key="9">
    <source>
        <dbReference type="PIRSR" id="PIRSR634016-1"/>
    </source>
</evidence>
<proteinExistence type="inferred from homology"/>
<accession>A0A7G9L249</accession>
<feature type="active site" description="Proton acceptor" evidence="9">
    <location>
        <position position="336"/>
    </location>
</feature>
<feature type="binding site" evidence="10">
    <location>
        <position position="164"/>
    </location>
    <ligand>
        <name>substrate</name>
    </ligand>
</feature>
<dbReference type="Gene3D" id="1.10.390.10">
    <property type="entry name" value="Neutral Protease Domain 2"/>
    <property type="match status" value="1"/>
</dbReference>
<feature type="domain" description="ERAP1-like C-terminal" evidence="16">
    <location>
        <begin position="556"/>
        <end position="864"/>
    </location>
</feature>
<evidence type="ECO:0000256" key="6">
    <source>
        <dbReference type="ARBA" id="ARBA00022801"/>
    </source>
</evidence>
<feature type="domain" description="Aminopeptidase N-like N-terminal" evidence="17">
    <location>
        <begin position="44"/>
        <end position="227"/>
    </location>
</feature>
<keyword evidence="19" id="KW-1185">Reference proteome</keyword>
<dbReference type="SUPFAM" id="SSF63737">
    <property type="entry name" value="Leukotriene A4 hydrolase N-terminal domain"/>
    <property type="match status" value="1"/>
</dbReference>
<dbReference type="KEGG" id="ssau:H8M03_11985"/>
<evidence type="ECO:0000313" key="19">
    <source>
        <dbReference type="Proteomes" id="UP000515861"/>
    </source>
</evidence>
<dbReference type="PANTHER" id="PTHR11533:SF174">
    <property type="entry name" value="PUROMYCIN-SENSITIVE AMINOPEPTIDASE-RELATED"/>
    <property type="match status" value="1"/>
</dbReference>
<dbReference type="AlphaFoldDB" id="A0A7G9L249"/>
<feature type="binding site" evidence="10">
    <location>
        <position position="820"/>
    </location>
    <ligand>
        <name>substrate</name>
    </ligand>
</feature>
<dbReference type="EC" id="3.4.11.-" evidence="13"/>
<evidence type="ECO:0000256" key="14">
    <source>
        <dbReference type="SAM" id="SignalP"/>
    </source>
</evidence>
<feature type="chain" id="PRO_5028802188" description="Aminopeptidase" evidence="14">
    <location>
        <begin position="25"/>
        <end position="886"/>
    </location>
</feature>
<evidence type="ECO:0000256" key="12">
    <source>
        <dbReference type="PIRSR" id="PIRSR634016-4"/>
    </source>
</evidence>
<dbReference type="GO" id="GO:0008270">
    <property type="term" value="F:zinc ion binding"/>
    <property type="evidence" value="ECO:0007669"/>
    <property type="project" value="UniProtKB-UniRule"/>
</dbReference>
<dbReference type="Pfam" id="PF01433">
    <property type="entry name" value="Peptidase_M1"/>
    <property type="match status" value="1"/>
</dbReference>
<evidence type="ECO:0000256" key="10">
    <source>
        <dbReference type="PIRSR" id="PIRSR634016-2"/>
    </source>
</evidence>
<keyword evidence="3 13" id="KW-0031">Aminopeptidase</keyword>
<feature type="binding site" evidence="10">
    <location>
        <begin position="299"/>
        <end position="303"/>
    </location>
    <ligand>
        <name>substrate</name>
    </ligand>
</feature>
<dbReference type="InterPro" id="IPR034016">
    <property type="entry name" value="M1_APN-typ"/>
</dbReference>
<evidence type="ECO:0000313" key="18">
    <source>
        <dbReference type="EMBL" id="QNM82698.1"/>
    </source>
</evidence>
<evidence type="ECO:0000256" key="4">
    <source>
        <dbReference type="ARBA" id="ARBA00022670"/>
    </source>
</evidence>
<dbReference type="SUPFAM" id="SSF55486">
    <property type="entry name" value="Metalloproteases ('zincins'), catalytic domain"/>
    <property type="match status" value="1"/>
</dbReference>
<feature type="binding site" evidence="11">
    <location>
        <position position="358"/>
    </location>
    <ligand>
        <name>Zn(2+)</name>
        <dbReference type="ChEBI" id="CHEBI:29105"/>
        <note>catalytic</note>
    </ligand>
</feature>
<keyword evidence="6 13" id="KW-0378">Hydrolase</keyword>
<feature type="site" description="Transition state stabilizer" evidence="12">
    <location>
        <position position="420"/>
    </location>
</feature>
<dbReference type="GO" id="GO:0042277">
    <property type="term" value="F:peptide binding"/>
    <property type="evidence" value="ECO:0007669"/>
    <property type="project" value="TreeGrafter"/>
</dbReference>
<comment type="catalytic activity">
    <reaction evidence="1">
        <text>Release of an N-terminal amino acid, Xaa-|-Yaa- from a peptide, amide or arylamide. Xaa is preferably Ala, but may be most amino acids including Pro (slow action). When a terminal hydrophobic residue is followed by a prolyl residue, the two may be released as an intact Xaa-Pro dipeptide.</text>
        <dbReference type="EC" id="3.4.11.2"/>
    </reaction>
</comment>
<keyword evidence="8 13" id="KW-0482">Metalloprotease</keyword>
<dbReference type="Proteomes" id="UP000515861">
    <property type="component" value="Chromosome"/>
</dbReference>
<dbReference type="FunFam" id="1.10.390.10:FF:000006">
    <property type="entry name" value="Puromycin-sensitive aminopeptidase"/>
    <property type="match status" value="1"/>
</dbReference>
<evidence type="ECO:0000256" key="8">
    <source>
        <dbReference type="ARBA" id="ARBA00023049"/>
    </source>
</evidence>
<evidence type="ECO:0000256" key="1">
    <source>
        <dbReference type="ARBA" id="ARBA00000098"/>
    </source>
</evidence>
<dbReference type="PANTHER" id="PTHR11533">
    <property type="entry name" value="PROTEASE M1 ZINC METALLOPROTEASE"/>
    <property type="match status" value="1"/>
</dbReference>
<dbReference type="EMBL" id="CP060697">
    <property type="protein sequence ID" value="QNM82698.1"/>
    <property type="molecule type" value="Genomic_DNA"/>
</dbReference>
<dbReference type="GO" id="GO:0005737">
    <property type="term" value="C:cytoplasm"/>
    <property type="evidence" value="ECO:0007669"/>
    <property type="project" value="TreeGrafter"/>
</dbReference>
<dbReference type="Gene3D" id="2.60.40.1730">
    <property type="entry name" value="tricorn interacting facor f3 domain"/>
    <property type="match status" value="1"/>
</dbReference>
<dbReference type="InterPro" id="IPR014782">
    <property type="entry name" value="Peptidase_M1_dom"/>
</dbReference>
<dbReference type="InterPro" id="IPR027268">
    <property type="entry name" value="Peptidase_M4/M1_CTD_sf"/>
</dbReference>
<evidence type="ECO:0000256" key="13">
    <source>
        <dbReference type="RuleBase" id="RU364040"/>
    </source>
</evidence>
<dbReference type="GO" id="GO:0005615">
    <property type="term" value="C:extracellular space"/>
    <property type="evidence" value="ECO:0007669"/>
    <property type="project" value="TreeGrafter"/>
</dbReference>
<evidence type="ECO:0000256" key="7">
    <source>
        <dbReference type="ARBA" id="ARBA00022833"/>
    </source>
</evidence>
<feature type="domain" description="Peptidase M1 membrane alanine aminopeptidase" evidence="15">
    <location>
        <begin position="261"/>
        <end position="472"/>
    </location>
</feature>
<feature type="signal peptide" evidence="14">
    <location>
        <begin position="1"/>
        <end position="24"/>
    </location>
</feature>
<keyword evidence="4 13" id="KW-0645">Protease</keyword>
<keyword evidence="7 11" id="KW-0862">Zinc</keyword>
<reference evidence="18 19" key="1">
    <citation type="submission" date="2020-08" db="EMBL/GenBank/DDBJ databases">
        <title>Sphingomonas sp. sand1-3 16S ribosomal RNA gene Genome sequencing and assembly.</title>
        <authorList>
            <person name="Kang M."/>
        </authorList>
    </citation>
    <scope>NUCLEOTIDE SEQUENCE [LARGE SCALE GENOMIC DNA]</scope>
    <source>
        <strain evidence="19">sand1-3</strain>
    </source>
</reference>
<evidence type="ECO:0000256" key="3">
    <source>
        <dbReference type="ARBA" id="ARBA00022438"/>
    </source>
</evidence>
<dbReference type="GO" id="GO:0016285">
    <property type="term" value="F:alanyl aminopeptidase activity"/>
    <property type="evidence" value="ECO:0007669"/>
    <property type="project" value="UniProtKB-EC"/>
</dbReference>
<keyword evidence="5 11" id="KW-0479">Metal-binding</keyword>
<dbReference type="Pfam" id="PF11838">
    <property type="entry name" value="ERAP1_C"/>
    <property type="match status" value="1"/>
</dbReference>
<sequence length="886" mass="94995">METALKIVAALLASAIAAAAPAPAAPPVDTVDTSVTTQLPRTAVPRHYAIDITTHAAKLAFGGTVAIDIDVVAPANSLTLNAADLTISAARLTRSGNAPLAAAVTTDTAAQTATFTFDRQLTPGPYRLTIDYAGKINTQATGLFALDYKDKAGKDARALYTQFEAPDARRFVPSWDEPDYKATFDLSVNVPADHMAVSNMPAASSRALPNGLKKVSFQRTPVMSTYLLFLAAGDFERVTKRVGDKEVGIVMTRGNADKAGFALDAEAQLLPYFDDYFGTPYPLPKLDNVAGPGQSQFFGAMENWGAIFTFEYALLNDSAITTEAQRQSIFSIEAHEMAHQWFGDLVTMAWWDDLWLNEGFASWMENKATRHFHPDWQADIDRIGSREAAMALDSLNSTHPVVQQVRTVEQANQAFDAISYNKGEAVISMLEDFAGEDVWRAGIQRYMKTHAYRNTRTRDLWTAVEAAGAAGLTAIAGDFTTQPGIPLIAVGQSRCVNGSTVATLTQAQFSADKRAEVAARPLAWRVPVKASAGGAATQVVTSGPTTTLTVPSCGTLLVNAGQTGYFRTLYAPADVRALQAAVPALAPVDQYGLLSDQLALSTVGYQPMAAALGVLAAVPADATAKVTAGAVLAWDDLHDLMDGDTAAQAAIAARAQRLYAPRLRQLGFVPRPGEPAVDAVLRETLIASLGRYRDPATMAESQRLFAAWQADADAIPGSLKATWLRTIAVNADAATWDTIRAKARATTGTVERATLYRLLGSTRDEALARRALDVAISDEPGKTVSSAMIAAVATRHPRLAVDFVIAHLDQINQLIDVAGRSSFMQRLVESSRDAALIPVLERYAAANLAESDRQSVQQSIDRIRVESAQGSRIRTETAAWLRANPL</sequence>
<feature type="binding site" evidence="11">
    <location>
        <position position="339"/>
    </location>
    <ligand>
        <name>Zn(2+)</name>
        <dbReference type="ChEBI" id="CHEBI:29105"/>
        <note>catalytic</note>
    </ligand>
</feature>
<dbReference type="GO" id="GO:0006508">
    <property type="term" value="P:proteolysis"/>
    <property type="evidence" value="ECO:0007669"/>
    <property type="project" value="UniProtKB-KW"/>
</dbReference>
<dbReference type="GO" id="GO:0043171">
    <property type="term" value="P:peptide catabolic process"/>
    <property type="evidence" value="ECO:0007669"/>
    <property type="project" value="TreeGrafter"/>
</dbReference>
<evidence type="ECO:0000259" key="15">
    <source>
        <dbReference type="Pfam" id="PF01433"/>
    </source>
</evidence>
<keyword evidence="14" id="KW-0732">Signal</keyword>
<gene>
    <name evidence="18" type="ORF">H8M03_11985</name>
</gene>
<dbReference type="CDD" id="cd09601">
    <property type="entry name" value="M1_APN-Q_like"/>
    <property type="match status" value="1"/>
</dbReference>
<evidence type="ECO:0000259" key="17">
    <source>
        <dbReference type="Pfam" id="PF17900"/>
    </source>
</evidence>
<protein>
    <recommendedName>
        <fullName evidence="13">Aminopeptidase</fullName>
        <ecNumber evidence="13">3.4.11.-</ecNumber>
    </recommendedName>
</protein>
<evidence type="ECO:0000256" key="5">
    <source>
        <dbReference type="ARBA" id="ARBA00022723"/>
    </source>
</evidence>
<evidence type="ECO:0000256" key="2">
    <source>
        <dbReference type="ARBA" id="ARBA00010136"/>
    </source>
</evidence>
<dbReference type="InterPro" id="IPR042097">
    <property type="entry name" value="Aminopeptidase_N-like_N_sf"/>
</dbReference>
<dbReference type="Pfam" id="PF17900">
    <property type="entry name" value="Peptidase_M1_N"/>
    <property type="match status" value="1"/>
</dbReference>
<dbReference type="InterPro" id="IPR001930">
    <property type="entry name" value="Peptidase_M1"/>
</dbReference>
<dbReference type="InterPro" id="IPR050344">
    <property type="entry name" value="Peptidase_M1_aminopeptidases"/>
</dbReference>
<comment type="similarity">
    <text evidence="2 13">Belongs to the peptidase M1 family.</text>
</comment>
<dbReference type="PRINTS" id="PR00756">
    <property type="entry name" value="ALADIPTASE"/>
</dbReference>
<dbReference type="InterPro" id="IPR024571">
    <property type="entry name" value="ERAP1-like_C_dom"/>
</dbReference>
<evidence type="ECO:0000256" key="11">
    <source>
        <dbReference type="PIRSR" id="PIRSR634016-3"/>
    </source>
</evidence>
<feature type="binding site" evidence="11">
    <location>
        <position position="335"/>
    </location>
    <ligand>
        <name>Zn(2+)</name>
        <dbReference type="ChEBI" id="CHEBI:29105"/>
        <note>catalytic</note>
    </ligand>
</feature>
<dbReference type="Gene3D" id="1.25.50.20">
    <property type="match status" value="1"/>
</dbReference>
<organism evidence="18 19">
    <name type="scientific">Sphingomonas sabuli</name>
    <dbReference type="NCBI Taxonomy" id="2764186"/>
    <lineage>
        <taxon>Bacteria</taxon>
        <taxon>Pseudomonadati</taxon>
        <taxon>Pseudomonadota</taxon>
        <taxon>Alphaproteobacteria</taxon>
        <taxon>Sphingomonadales</taxon>
        <taxon>Sphingomonadaceae</taxon>
        <taxon>Sphingomonas</taxon>
    </lineage>
</organism>
<dbReference type="GO" id="GO:0070006">
    <property type="term" value="F:metalloaminopeptidase activity"/>
    <property type="evidence" value="ECO:0007669"/>
    <property type="project" value="TreeGrafter"/>
</dbReference>
<dbReference type="InterPro" id="IPR045357">
    <property type="entry name" value="Aminopeptidase_N-like_N"/>
</dbReference>